<keyword evidence="3" id="KW-1185">Reference proteome</keyword>
<feature type="domain" description="GGDEF" evidence="1">
    <location>
        <begin position="72"/>
        <end position="206"/>
    </location>
</feature>
<dbReference type="EMBL" id="JBEFLD010000009">
    <property type="protein sequence ID" value="MEQ6292282.1"/>
    <property type="molecule type" value="Genomic_DNA"/>
</dbReference>
<comment type="caution">
    <text evidence="2">The sequence shown here is derived from an EMBL/GenBank/DDBJ whole genome shotgun (WGS) entry which is preliminary data.</text>
</comment>
<dbReference type="GO" id="GO:0052621">
    <property type="term" value="F:diguanylate cyclase activity"/>
    <property type="evidence" value="ECO:0007669"/>
    <property type="project" value="UniProtKB-EC"/>
</dbReference>
<organism evidence="2 3">
    <name type="scientific">Vogesella oryzagri</name>
    <dbReference type="NCBI Taxonomy" id="3160864"/>
    <lineage>
        <taxon>Bacteria</taxon>
        <taxon>Pseudomonadati</taxon>
        <taxon>Pseudomonadota</taxon>
        <taxon>Betaproteobacteria</taxon>
        <taxon>Neisseriales</taxon>
        <taxon>Chromobacteriaceae</taxon>
        <taxon>Vogesella</taxon>
    </lineage>
</organism>
<dbReference type="SUPFAM" id="SSF55073">
    <property type="entry name" value="Nucleotide cyclase"/>
    <property type="match status" value="1"/>
</dbReference>
<dbReference type="InterPro" id="IPR052163">
    <property type="entry name" value="DGC-Regulatory_Protein"/>
</dbReference>
<evidence type="ECO:0000313" key="2">
    <source>
        <dbReference type="EMBL" id="MEQ6292282.1"/>
    </source>
</evidence>
<dbReference type="NCBIfam" id="TIGR00254">
    <property type="entry name" value="GGDEF"/>
    <property type="match status" value="1"/>
</dbReference>
<protein>
    <submittedName>
        <fullName evidence="2">GGDEF domain-containing protein</fullName>
        <ecNumber evidence="2">2.7.7.65</ecNumber>
    </submittedName>
</protein>
<accession>A0ABV1M7T9</accession>
<dbReference type="PANTHER" id="PTHR46663">
    <property type="entry name" value="DIGUANYLATE CYCLASE DGCT-RELATED"/>
    <property type="match status" value="1"/>
</dbReference>
<dbReference type="CDD" id="cd01949">
    <property type="entry name" value="GGDEF"/>
    <property type="match status" value="1"/>
</dbReference>
<dbReference type="Gene3D" id="3.30.70.270">
    <property type="match status" value="1"/>
</dbReference>
<dbReference type="SMART" id="SM00267">
    <property type="entry name" value="GGDEF"/>
    <property type="match status" value="1"/>
</dbReference>
<dbReference type="EC" id="2.7.7.65" evidence="2"/>
<evidence type="ECO:0000313" key="3">
    <source>
        <dbReference type="Proteomes" id="UP001433638"/>
    </source>
</evidence>
<reference evidence="2" key="1">
    <citation type="submission" date="2024-06" db="EMBL/GenBank/DDBJ databases">
        <title>Genome sequence of Vogesella sp. MAHUQ-64.</title>
        <authorList>
            <person name="Huq M.A."/>
        </authorList>
    </citation>
    <scope>NUCLEOTIDE SEQUENCE</scope>
    <source>
        <strain evidence="2">MAHUQ-64</strain>
    </source>
</reference>
<dbReference type="InterPro" id="IPR000160">
    <property type="entry name" value="GGDEF_dom"/>
</dbReference>
<name>A0ABV1M7T9_9NEIS</name>
<sequence length="210" mass="23385">MSCFVLPKRKAHQLRSPARANHLLYKQLAKLTVLLRKAQYLADHDPLTGLPNRRLLYDRLQQAMVMAAREQRQLAVLMIDVDQFKAVNDRHGHAAGDQLLQQVAQRLTHCLRSSDTACRLGGDEFVVILPELKGEDPAPRVVAKIQHALAQPYLLGQHALAISTSIGVALHHDRQQTADELLQQADSNMYRNKQAASATRAAQPQASLQS</sequence>
<dbReference type="PROSITE" id="PS50887">
    <property type="entry name" value="GGDEF"/>
    <property type="match status" value="1"/>
</dbReference>
<dbReference type="RefSeq" id="WP_349590339.1">
    <property type="nucleotide sequence ID" value="NZ_JBEFLD010000009.1"/>
</dbReference>
<dbReference type="Pfam" id="PF00990">
    <property type="entry name" value="GGDEF"/>
    <property type="match status" value="1"/>
</dbReference>
<dbReference type="Proteomes" id="UP001433638">
    <property type="component" value="Unassembled WGS sequence"/>
</dbReference>
<keyword evidence="2" id="KW-0808">Transferase</keyword>
<evidence type="ECO:0000259" key="1">
    <source>
        <dbReference type="PROSITE" id="PS50887"/>
    </source>
</evidence>
<dbReference type="InterPro" id="IPR029787">
    <property type="entry name" value="Nucleotide_cyclase"/>
</dbReference>
<dbReference type="PANTHER" id="PTHR46663:SF2">
    <property type="entry name" value="GGDEF DOMAIN-CONTAINING PROTEIN"/>
    <property type="match status" value="1"/>
</dbReference>
<keyword evidence="2" id="KW-0548">Nucleotidyltransferase</keyword>
<dbReference type="InterPro" id="IPR043128">
    <property type="entry name" value="Rev_trsase/Diguanyl_cyclase"/>
</dbReference>
<proteinExistence type="predicted"/>
<gene>
    <name evidence="2" type="ORF">ABNW52_16835</name>
</gene>